<reference evidence="1" key="1">
    <citation type="submission" date="2006-10" db="EMBL/GenBank/DDBJ databases">
        <authorList>
            <person name="Amadeo P."/>
            <person name="Zhao Q."/>
            <person name="Wortman J."/>
            <person name="Fraser-Liggett C."/>
            <person name="Carlton J."/>
        </authorList>
    </citation>
    <scope>NUCLEOTIDE SEQUENCE</scope>
    <source>
        <strain evidence="1">G3</strain>
    </source>
</reference>
<evidence type="ECO:0000313" key="1">
    <source>
        <dbReference type="EMBL" id="EAY05452.1"/>
    </source>
</evidence>
<sequence length="168" mass="19808">MPLKAVNIIIIKMFPHPVYVIQRVGKRNDLSEQALQEQAMTNNRIRRCGPRLNIVNKYFEDRFGPKLNFKDLKYIADQVVKRIPLHVDRISKRNKTAMQCWFTEQWNLIKPILDNMVITISEPQQVAQNQISQIKQNEEKEEIITQILPFEVLTKSNKTFSNFQTNLI</sequence>
<reference evidence="1" key="2">
    <citation type="journal article" date="2007" name="Science">
        <title>Draft genome sequence of the sexually transmitted pathogen Trichomonas vaginalis.</title>
        <authorList>
            <person name="Carlton J.M."/>
            <person name="Hirt R.P."/>
            <person name="Silva J.C."/>
            <person name="Delcher A.L."/>
            <person name="Schatz M."/>
            <person name="Zhao Q."/>
            <person name="Wortman J.R."/>
            <person name="Bidwell S.L."/>
            <person name="Alsmark U.C.M."/>
            <person name="Besteiro S."/>
            <person name="Sicheritz-Ponten T."/>
            <person name="Noel C.J."/>
            <person name="Dacks J.B."/>
            <person name="Foster P.G."/>
            <person name="Simillion C."/>
            <person name="Van de Peer Y."/>
            <person name="Miranda-Saavedra D."/>
            <person name="Barton G.J."/>
            <person name="Westrop G.D."/>
            <person name="Mueller S."/>
            <person name="Dessi D."/>
            <person name="Fiori P.L."/>
            <person name="Ren Q."/>
            <person name="Paulsen I."/>
            <person name="Zhang H."/>
            <person name="Bastida-Corcuera F.D."/>
            <person name="Simoes-Barbosa A."/>
            <person name="Brown M.T."/>
            <person name="Hayes R.D."/>
            <person name="Mukherjee M."/>
            <person name="Okumura C.Y."/>
            <person name="Schneider R."/>
            <person name="Smith A.J."/>
            <person name="Vanacova S."/>
            <person name="Villalvazo M."/>
            <person name="Haas B.J."/>
            <person name="Pertea M."/>
            <person name="Feldblyum T.V."/>
            <person name="Utterback T.R."/>
            <person name="Shu C.L."/>
            <person name="Osoegawa K."/>
            <person name="de Jong P.J."/>
            <person name="Hrdy I."/>
            <person name="Horvathova L."/>
            <person name="Zubacova Z."/>
            <person name="Dolezal P."/>
            <person name="Malik S.B."/>
            <person name="Logsdon J.M. Jr."/>
            <person name="Henze K."/>
            <person name="Gupta A."/>
            <person name="Wang C.C."/>
            <person name="Dunne R.L."/>
            <person name="Upcroft J.A."/>
            <person name="Upcroft P."/>
            <person name="White O."/>
            <person name="Salzberg S.L."/>
            <person name="Tang P."/>
            <person name="Chiu C.-H."/>
            <person name="Lee Y.-S."/>
            <person name="Embley T.M."/>
            <person name="Coombs G.H."/>
            <person name="Mottram J.C."/>
            <person name="Tachezy J."/>
            <person name="Fraser-Liggett C.M."/>
            <person name="Johnson P.J."/>
        </authorList>
    </citation>
    <scope>NUCLEOTIDE SEQUENCE [LARGE SCALE GENOMIC DNA]</scope>
    <source>
        <strain evidence="1">G3</strain>
    </source>
</reference>
<name>A2EPE4_TRIV3</name>
<keyword evidence="2" id="KW-1185">Reference proteome</keyword>
<protein>
    <submittedName>
        <fullName evidence="1">Uncharacterized protein</fullName>
    </submittedName>
</protein>
<organism evidence="1 2">
    <name type="scientific">Trichomonas vaginalis (strain ATCC PRA-98 / G3)</name>
    <dbReference type="NCBI Taxonomy" id="412133"/>
    <lineage>
        <taxon>Eukaryota</taxon>
        <taxon>Metamonada</taxon>
        <taxon>Parabasalia</taxon>
        <taxon>Trichomonadida</taxon>
        <taxon>Trichomonadidae</taxon>
        <taxon>Trichomonas</taxon>
    </lineage>
</organism>
<dbReference type="RefSeq" id="XP_001317675.1">
    <property type="nucleotide sequence ID" value="XM_001317640.1"/>
</dbReference>
<accession>A2EPE4</accession>
<dbReference type="EMBL" id="DS113448">
    <property type="protein sequence ID" value="EAY05452.1"/>
    <property type="molecule type" value="Genomic_DNA"/>
</dbReference>
<dbReference type="AlphaFoldDB" id="A2EPE4"/>
<dbReference type="VEuPathDB" id="TrichDB:TVAGG3_0616280"/>
<dbReference type="VEuPathDB" id="TrichDB:TVAG_286300"/>
<dbReference type="KEGG" id="tva:4763312"/>
<dbReference type="Proteomes" id="UP000001542">
    <property type="component" value="Unassembled WGS sequence"/>
</dbReference>
<dbReference type="InParanoid" id="A2EPE4"/>
<gene>
    <name evidence="1" type="ORF">TVAG_286300</name>
</gene>
<proteinExistence type="predicted"/>
<evidence type="ECO:0000313" key="2">
    <source>
        <dbReference type="Proteomes" id="UP000001542"/>
    </source>
</evidence>